<dbReference type="GO" id="GO:0016787">
    <property type="term" value="F:hydrolase activity"/>
    <property type="evidence" value="ECO:0007669"/>
    <property type="project" value="UniProtKB-KW"/>
</dbReference>
<keyword evidence="1" id="KW-0963">Cytoplasm</keyword>
<keyword evidence="3" id="KW-0227">DNA damage</keyword>
<sequence length="660" mass="74573">MSTVKDKHNKILIAAFIPIFAERDVLWFSENTEKIQRLAATDPFWSARVCTIEEGQKISMSEFLRTLADLEYEKTQRVAGEGEFSVIGGTVTVFPLNADAPVRIEFLGNLIETITHLPPLADKGERKTQLLKKEMLKREISHLHNLKEGDYLVHIDHGIGIFRGMMTNTSDGEERKFYILQYAPPHGSDQHDMLYVPKEQVHKLSLYIGLENPTIHRLSGTVWEHAKKKVTEEAEQLSKELLLVYAKREQARRAPYRADIPEQKDFDATFEHLETMDQQQAIEDVFADMESDKPVDRLICGDVGFGKTEVSLRAAFKAVYSGKQVAILCPTTVLADQHYETFKERFAKFPVTVAMLSRFETKAAQKETVKKLAEGAVDIVIGTHRVLSNDVHFKNIGLVIIDEEQRFGVRQKEKFKSLRESIDMLSLSATPIPRTLYLALSGLRNISVINTPPPSRQPVGTVVLPYDKATVARAITEELKRGGQIYVLHNRIETLGFAKRAIMELVPNARCETVHGRTGELHLRNTMHRFKEGAFDILIATTIIENGLDLKNANTLIVEDAARLGLAQAYQIRGRIGRSDRKAYAYFFYPPQHFTETARKRLEALEEAYELGSGYFIAQKDLEIRGAGNILGKKQSGAVNTVGLNLYCHILNEAIEQLQN</sequence>
<dbReference type="SUPFAM" id="SSF52540">
    <property type="entry name" value="P-loop containing nucleoside triphosphate hydrolases"/>
    <property type="match status" value="3"/>
</dbReference>
<dbReference type="CDD" id="cd17991">
    <property type="entry name" value="DEXHc_TRCF"/>
    <property type="match status" value="1"/>
</dbReference>
<dbReference type="PANTHER" id="PTHR47964:SF1">
    <property type="entry name" value="ATP-DEPENDENT DNA HELICASE HOMOLOG RECG, CHLOROPLASTIC"/>
    <property type="match status" value="1"/>
</dbReference>
<dbReference type="InterPro" id="IPR001650">
    <property type="entry name" value="Helicase_C-like"/>
</dbReference>
<comment type="caution">
    <text evidence="11">The sequence shown here is derived from an EMBL/GenBank/DDBJ whole genome shotgun (WGS) entry which is preliminary data.</text>
</comment>
<keyword evidence="5" id="KW-0347">Helicase</keyword>
<dbReference type="PANTHER" id="PTHR47964">
    <property type="entry name" value="ATP-DEPENDENT DNA HELICASE HOMOLOG RECG, CHLOROPLASTIC"/>
    <property type="match status" value="1"/>
</dbReference>
<dbReference type="Pfam" id="PF17757">
    <property type="entry name" value="UvrB_inter"/>
    <property type="match status" value="1"/>
</dbReference>
<proteinExistence type="predicted"/>
<dbReference type="Pfam" id="PF00271">
    <property type="entry name" value="Helicase_C"/>
    <property type="match status" value="1"/>
</dbReference>
<evidence type="ECO:0000256" key="2">
    <source>
        <dbReference type="ARBA" id="ARBA00022741"/>
    </source>
</evidence>
<dbReference type="PROSITE" id="PS51192">
    <property type="entry name" value="HELICASE_ATP_BIND_1"/>
    <property type="match status" value="1"/>
</dbReference>
<evidence type="ECO:0000256" key="4">
    <source>
        <dbReference type="ARBA" id="ARBA00022801"/>
    </source>
</evidence>
<keyword evidence="6" id="KW-0067">ATP-binding</keyword>
<dbReference type="InterPro" id="IPR014001">
    <property type="entry name" value="Helicase_ATP-bd"/>
</dbReference>
<gene>
    <name evidence="11" type="ORF">A2Z10_02060</name>
</gene>
<keyword evidence="2" id="KW-0547">Nucleotide-binding</keyword>
<dbReference type="SUPFAM" id="SSF141259">
    <property type="entry name" value="CarD-like"/>
    <property type="match status" value="1"/>
</dbReference>
<evidence type="ECO:0000256" key="6">
    <source>
        <dbReference type="ARBA" id="ARBA00022840"/>
    </source>
</evidence>
<evidence type="ECO:0000313" key="12">
    <source>
        <dbReference type="Proteomes" id="UP000176639"/>
    </source>
</evidence>
<dbReference type="SMART" id="SM00490">
    <property type="entry name" value="HELICc"/>
    <property type="match status" value="1"/>
</dbReference>
<evidence type="ECO:0000256" key="7">
    <source>
        <dbReference type="ARBA" id="ARBA00023125"/>
    </source>
</evidence>
<organism evidence="11 12">
    <name type="scientific">Candidatus Azambacteria bacterium RBG_16_47_10</name>
    <dbReference type="NCBI Taxonomy" id="1797292"/>
    <lineage>
        <taxon>Bacteria</taxon>
        <taxon>Candidatus Azamiibacteriota</taxon>
    </lineage>
</organism>
<dbReference type="SMART" id="SM00487">
    <property type="entry name" value="DEXDc"/>
    <property type="match status" value="1"/>
</dbReference>
<dbReference type="GO" id="GO:0005524">
    <property type="term" value="F:ATP binding"/>
    <property type="evidence" value="ECO:0007669"/>
    <property type="project" value="UniProtKB-KW"/>
</dbReference>
<reference evidence="11 12" key="1">
    <citation type="journal article" date="2016" name="Nat. Commun.">
        <title>Thousands of microbial genomes shed light on interconnected biogeochemical processes in an aquifer system.</title>
        <authorList>
            <person name="Anantharaman K."/>
            <person name="Brown C.T."/>
            <person name="Hug L.A."/>
            <person name="Sharon I."/>
            <person name="Castelle C.J."/>
            <person name="Probst A.J."/>
            <person name="Thomas B.C."/>
            <person name="Singh A."/>
            <person name="Wilkins M.J."/>
            <person name="Karaoz U."/>
            <person name="Brodie E.L."/>
            <person name="Williams K.H."/>
            <person name="Hubbard S.S."/>
            <person name="Banfield J.F."/>
        </authorList>
    </citation>
    <scope>NUCLEOTIDE SEQUENCE [LARGE SCALE GENOMIC DNA]</scope>
</reference>
<evidence type="ECO:0000259" key="10">
    <source>
        <dbReference type="PROSITE" id="PS51194"/>
    </source>
</evidence>
<evidence type="ECO:0000256" key="5">
    <source>
        <dbReference type="ARBA" id="ARBA00022806"/>
    </source>
</evidence>
<dbReference type="InterPro" id="IPR047112">
    <property type="entry name" value="RecG/Mfd"/>
</dbReference>
<feature type="domain" description="Helicase ATP-binding" evidence="9">
    <location>
        <begin position="288"/>
        <end position="449"/>
    </location>
</feature>
<dbReference type="InterPro" id="IPR027417">
    <property type="entry name" value="P-loop_NTPase"/>
</dbReference>
<feature type="domain" description="Helicase C-terminal" evidence="10">
    <location>
        <begin position="470"/>
        <end position="623"/>
    </location>
</feature>
<dbReference type="Pfam" id="PF00270">
    <property type="entry name" value="DEAD"/>
    <property type="match status" value="1"/>
</dbReference>
<dbReference type="InterPro" id="IPR003711">
    <property type="entry name" value="CarD-like/TRCF_RID"/>
</dbReference>
<dbReference type="Pfam" id="PF02559">
    <property type="entry name" value="CarD_TRCF_RID"/>
    <property type="match status" value="1"/>
</dbReference>
<dbReference type="InterPro" id="IPR036101">
    <property type="entry name" value="CarD-like/TRCF_RID_sf"/>
</dbReference>
<dbReference type="EMBL" id="MEYI01000019">
    <property type="protein sequence ID" value="OGD24005.1"/>
    <property type="molecule type" value="Genomic_DNA"/>
</dbReference>
<keyword evidence="8" id="KW-0234">DNA repair</keyword>
<dbReference type="GO" id="GO:0003678">
    <property type="term" value="F:DNA helicase activity"/>
    <property type="evidence" value="ECO:0007669"/>
    <property type="project" value="TreeGrafter"/>
</dbReference>
<evidence type="ECO:0000256" key="1">
    <source>
        <dbReference type="ARBA" id="ARBA00022490"/>
    </source>
</evidence>
<evidence type="ECO:0000256" key="8">
    <source>
        <dbReference type="ARBA" id="ARBA00023204"/>
    </source>
</evidence>
<dbReference type="PROSITE" id="PS51194">
    <property type="entry name" value="HELICASE_CTER"/>
    <property type="match status" value="1"/>
</dbReference>
<evidence type="ECO:0000313" key="11">
    <source>
        <dbReference type="EMBL" id="OGD24005.1"/>
    </source>
</evidence>
<protein>
    <recommendedName>
        <fullName evidence="13">TRCF</fullName>
    </recommendedName>
</protein>
<evidence type="ECO:0000256" key="3">
    <source>
        <dbReference type="ARBA" id="ARBA00022763"/>
    </source>
</evidence>
<dbReference type="Gene3D" id="2.40.10.170">
    <property type="match status" value="1"/>
</dbReference>
<dbReference type="Gene3D" id="3.40.50.300">
    <property type="entry name" value="P-loop containing nucleotide triphosphate hydrolases"/>
    <property type="match status" value="2"/>
</dbReference>
<dbReference type="InterPro" id="IPR011545">
    <property type="entry name" value="DEAD/DEAH_box_helicase_dom"/>
</dbReference>
<dbReference type="SMART" id="SM01058">
    <property type="entry name" value="CarD_TRCF"/>
    <property type="match status" value="1"/>
</dbReference>
<dbReference type="Gene3D" id="3.30.2060.10">
    <property type="entry name" value="Penicillin-binding protein 1b domain"/>
    <property type="match status" value="1"/>
</dbReference>
<evidence type="ECO:0008006" key="13">
    <source>
        <dbReference type="Google" id="ProtNLM"/>
    </source>
</evidence>
<dbReference type="AlphaFoldDB" id="A0A1F5B054"/>
<keyword evidence="7" id="KW-0238">DNA-binding</keyword>
<accession>A0A1F5B054</accession>
<dbReference type="InterPro" id="IPR041471">
    <property type="entry name" value="UvrB_inter"/>
</dbReference>
<name>A0A1F5B054_9BACT</name>
<evidence type="ECO:0000259" key="9">
    <source>
        <dbReference type="PROSITE" id="PS51192"/>
    </source>
</evidence>
<dbReference type="Proteomes" id="UP000176639">
    <property type="component" value="Unassembled WGS sequence"/>
</dbReference>
<dbReference type="GO" id="GO:0003677">
    <property type="term" value="F:DNA binding"/>
    <property type="evidence" value="ECO:0007669"/>
    <property type="project" value="UniProtKB-KW"/>
</dbReference>
<dbReference type="GO" id="GO:0006281">
    <property type="term" value="P:DNA repair"/>
    <property type="evidence" value="ECO:0007669"/>
    <property type="project" value="UniProtKB-KW"/>
</dbReference>
<keyword evidence="4" id="KW-0378">Hydrolase</keyword>